<feature type="transmembrane region" description="Helical" evidence="9">
    <location>
        <begin position="320"/>
        <end position="342"/>
    </location>
</feature>
<keyword evidence="5" id="KW-0863">Zinc-finger</keyword>
<keyword evidence="4" id="KW-0479">Metal-binding</keyword>
<keyword evidence="9" id="KW-1133">Transmembrane helix</keyword>
<dbReference type="GO" id="GO:0005765">
    <property type="term" value="C:lysosomal membrane"/>
    <property type="evidence" value="ECO:0007669"/>
    <property type="project" value="UniProtKB-SubCell"/>
</dbReference>
<feature type="compositionally biased region" description="Basic and acidic residues" evidence="8">
    <location>
        <begin position="470"/>
        <end position="479"/>
    </location>
</feature>
<evidence type="ECO:0000256" key="2">
    <source>
        <dbReference type="ARBA" id="ARBA00004177"/>
    </source>
</evidence>
<evidence type="ECO:0000256" key="8">
    <source>
        <dbReference type="SAM" id="MobiDB-lite"/>
    </source>
</evidence>
<feature type="non-terminal residue" evidence="11">
    <location>
        <position position="642"/>
    </location>
</feature>
<dbReference type="Gene3D" id="3.30.40.10">
    <property type="entry name" value="Zinc/RING finger domain, C3HC4 (zinc finger)"/>
    <property type="match status" value="1"/>
</dbReference>
<dbReference type="SMART" id="SM00744">
    <property type="entry name" value="RINGv"/>
    <property type="match status" value="1"/>
</dbReference>
<reference evidence="11 12" key="1">
    <citation type="submission" date="2020-02" db="EMBL/GenBank/DDBJ databases">
        <authorList>
            <person name="Ferguson B K."/>
        </authorList>
    </citation>
    <scope>NUCLEOTIDE SEQUENCE [LARGE SCALE GENOMIC DNA]</scope>
</reference>
<feature type="region of interest" description="Disordered" evidence="8">
    <location>
        <begin position="401"/>
        <end position="437"/>
    </location>
</feature>
<keyword evidence="9" id="KW-0812">Transmembrane</keyword>
<feature type="compositionally biased region" description="Basic residues" evidence="8">
    <location>
        <begin position="159"/>
        <end position="170"/>
    </location>
</feature>
<keyword evidence="6" id="KW-0862">Zinc</keyword>
<evidence type="ECO:0000259" key="10">
    <source>
        <dbReference type="PROSITE" id="PS51292"/>
    </source>
</evidence>
<evidence type="ECO:0000256" key="9">
    <source>
        <dbReference type="SAM" id="Phobius"/>
    </source>
</evidence>
<feature type="region of interest" description="Disordered" evidence="8">
    <location>
        <begin position="458"/>
        <end position="479"/>
    </location>
</feature>
<dbReference type="GO" id="GO:0005768">
    <property type="term" value="C:endosome"/>
    <property type="evidence" value="ECO:0007669"/>
    <property type="project" value="UniProtKB-SubCell"/>
</dbReference>
<comment type="subcellular location">
    <subcellularLocation>
        <location evidence="1">Endomembrane system</location>
        <topology evidence="1">Multi-pass membrane protein</topology>
    </subcellularLocation>
    <subcellularLocation>
        <location evidence="2">Endosome</location>
    </subcellularLocation>
    <subcellularLocation>
        <location evidence="3">Lysosome membrane</location>
    </subcellularLocation>
</comment>
<protein>
    <recommendedName>
        <fullName evidence="10">RING-CH-type domain-containing protein</fullName>
    </recommendedName>
</protein>
<feature type="region of interest" description="Disordered" evidence="8">
    <location>
        <begin position="159"/>
        <end position="183"/>
    </location>
</feature>
<keyword evidence="7" id="KW-0391">Immunity</keyword>
<dbReference type="SUPFAM" id="SSF57850">
    <property type="entry name" value="RING/U-box"/>
    <property type="match status" value="1"/>
</dbReference>
<gene>
    <name evidence="11" type="ORF">NTEN_LOCUS17475</name>
</gene>
<feature type="transmembrane region" description="Helical" evidence="9">
    <location>
        <begin position="362"/>
        <end position="380"/>
    </location>
</feature>
<dbReference type="InterPro" id="IPR011016">
    <property type="entry name" value="Znf_RING-CH"/>
</dbReference>
<name>A0A6H5HAF6_9HEMI</name>
<dbReference type="GO" id="GO:0002376">
    <property type="term" value="P:immune system process"/>
    <property type="evidence" value="ECO:0007669"/>
    <property type="project" value="UniProtKB-KW"/>
</dbReference>
<proteinExistence type="predicted"/>
<evidence type="ECO:0000313" key="11">
    <source>
        <dbReference type="EMBL" id="CAB0012781.1"/>
    </source>
</evidence>
<dbReference type="EMBL" id="CADCXU010025639">
    <property type="protein sequence ID" value="CAB0012781.1"/>
    <property type="molecule type" value="Genomic_DNA"/>
</dbReference>
<keyword evidence="12" id="KW-1185">Reference proteome</keyword>
<dbReference type="Proteomes" id="UP000479000">
    <property type="component" value="Unassembled WGS sequence"/>
</dbReference>
<evidence type="ECO:0000256" key="5">
    <source>
        <dbReference type="ARBA" id="ARBA00022771"/>
    </source>
</evidence>
<dbReference type="Pfam" id="PF12906">
    <property type="entry name" value="RINGv"/>
    <property type="match status" value="1"/>
</dbReference>
<dbReference type="AlphaFoldDB" id="A0A6H5HAF6"/>
<dbReference type="PROSITE" id="PS51292">
    <property type="entry name" value="ZF_RING_CH"/>
    <property type="match status" value="1"/>
</dbReference>
<dbReference type="OrthoDB" id="264354at2759"/>
<organism evidence="11 12">
    <name type="scientific">Nesidiocoris tenuis</name>
    <dbReference type="NCBI Taxonomy" id="355587"/>
    <lineage>
        <taxon>Eukaryota</taxon>
        <taxon>Metazoa</taxon>
        <taxon>Ecdysozoa</taxon>
        <taxon>Arthropoda</taxon>
        <taxon>Hexapoda</taxon>
        <taxon>Insecta</taxon>
        <taxon>Pterygota</taxon>
        <taxon>Neoptera</taxon>
        <taxon>Paraneoptera</taxon>
        <taxon>Hemiptera</taxon>
        <taxon>Heteroptera</taxon>
        <taxon>Panheteroptera</taxon>
        <taxon>Cimicomorpha</taxon>
        <taxon>Miridae</taxon>
        <taxon>Dicyphina</taxon>
        <taxon>Nesidiocoris</taxon>
    </lineage>
</organism>
<accession>A0A6H5HAF6</accession>
<evidence type="ECO:0000256" key="7">
    <source>
        <dbReference type="ARBA" id="ARBA00022859"/>
    </source>
</evidence>
<evidence type="ECO:0000313" key="12">
    <source>
        <dbReference type="Proteomes" id="UP000479000"/>
    </source>
</evidence>
<dbReference type="PANTHER" id="PTHR45981">
    <property type="entry name" value="LD02310P"/>
    <property type="match status" value="1"/>
</dbReference>
<evidence type="ECO:0000256" key="4">
    <source>
        <dbReference type="ARBA" id="ARBA00022723"/>
    </source>
</evidence>
<dbReference type="InterPro" id="IPR013083">
    <property type="entry name" value="Znf_RING/FYVE/PHD"/>
</dbReference>
<evidence type="ECO:0000256" key="1">
    <source>
        <dbReference type="ARBA" id="ARBA00004127"/>
    </source>
</evidence>
<sequence length="642" mass="72283">MLTLFARTQLVIVRFGHEDTHGERLSCMELLYDWNWSLSFRSGCGGSACQRGVGSRFRNLPPLRVVATTRRATTAPINLPFVIPVFPSESVPSRPNVSLGEENLEKLAAMADRILDSNPRRHELNAVSAGSSASSSNSANSALVARVAALEAQIHSLMIRKSRSPKRGRSLSRDRSRGSRNRSRSSSLVLFDVQTMYRSENDFSECFFLGSKMDPLPTCIQLSKSQESCRSESQTSSQNSSLEICRICHCEGDSECGLIAPCYCAGSLRYVHQSCLQQWIKSSNIRCCELCKFQFIMQTKTKPFMEWEPLEMTGFERRKLLCAVMFHAIALTCVVWSLYVLIHRTAEEIQYGLLEWPFWTKLIVVAIGFTGGVVFMYIQCKAYMQICQRWKAFNRCSETDGKTTTTPELADPLNKSTRAVDDPATAKSSDATSSSANKNDSVLKLQIKKSEIVIKFGQKNGEPSAESSDPADRKDTSVNIKIDDQENDPIVIDVVKKSSSRSRQRSGPDKIRFRPERRGWRVVVEIDAVDLLRQFEFGNRLRLTFAVARRQILRRPFGFELIAEKQKTAPVLTSAAIRFLQDVREFEHNMFKWTNRNGLAEWRKQSEMLFSLQTTLPTIATISGLTGLVVNLGCPMPVALQN</sequence>
<dbReference type="GO" id="GO:0008270">
    <property type="term" value="F:zinc ion binding"/>
    <property type="evidence" value="ECO:0007669"/>
    <property type="project" value="UniProtKB-KW"/>
</dbReference>
<dbReference type="CDD" id="cd16807">
    <property type="entry name" value="RING_CH-C4HC3_MARCH8"/>
    <property type="match status" value="1"/>
</dbReference>
<feature type="compositionally biased region" description="Low complexity" evidence="8">
    <location>
        <begin position="425"/>
        <end position="437"/>
    </location>
</feature>
<feature type="domain" description="RING-CH-type" evidence="10">
    <location>
        <begin position="237"/>
        <end position="298"/>
    </location>
</feature>
<keyword evidence="9" id="KW-0472">Membrane</keyword>
<evidence type="ECO:0000256" key="6">
    <source>
        <dbReference type="ARBA" id="ARBA00022833"/>
    </source>
</evidence>
<evidence type="ECO:0000256" key="3">
    <source>
        <dbReference type="ARBA" id="ARBA00004656"/>
    </source>
</evidence>